<sequence length="356" mass="41003">MIEESSLRLWKRNLAHPRVWVPEIRLKEYGTSLEFLLPDYELECVPTENCPQNGGTTHLSKALETEVELKLSLQPQLHQPHIDLYKAALSQVQAVSLLFPDCHADNICICMTAWVGTLCTVDDMLEDMEPLEAEAALHEIITVLEEKGTYTSSLSTVTVMVAKFKAHCEKYLPTALSHAVFRDVSETFQGMQQEMQLKRGSLPYDLDTYMSIRTRTIGIRPLFTLALSTWRQDHIWSNTLDNIQNEINMVAGLQNDLIGLEKDIRKGEQANAVVILMGKHYDQHLDREDLQKVTKYLCERHNLAISRLIKQMEDLRRSAHLQDRDQVLEMVLLYMQLLFSLTHFQWCTSAKRYKGD</sequence>
<dbReference type="GO" id="GO:0008299">
    <property type="term" value="P:isoprenoid biosynthetic process"/>
    <property type="evidence" value="ECO:0007669"/>
    <property type="project" value="UniProtKB-ARBA"/>
</dbReference>
<dbReference type="SUPFAM" id="SSF48576">
    <property type="entry name" value="Terpenoid synthases"/>
    <property type="match status" value="1"/>
</dbReference>
<dbReference type="PANTHER" id="PTHR35201">
    <property type="entry name" value="TERPENE SYNTHASE"/>
    <property type="match status" value="1"/>
</dbReference>
<gene>
    <name evidence="5" type="ORF">CNMCM5623_002858</name>
    <name evidence="6" type="ORF">CNMCM7691_002154</name>
</gene>
<dbReference type="GO" id="GO:0010333">
    <property type="term" value="F:terpene synthase activity"/>
    <property type="evidence" value="ECO:0007669"/>
    <property type="project" value="InterPro"/>
</dbReference>
<protein>
    <recommendedName>
        <fullName evidence="4">Terpene synthase</fullName>
        <ecNumber evidence="4">4.2.3.-</ecNumber>
    </recommendedName>
</protein>
<reference evidence="5" key="1">
    <citation type="submission" date="2020-06" db="EMBL/GenBank/DDBJ databases">
        <title>Draft genome sequences of strains closely related to Aspergillus parafelis and Aspergillus hiratsukae.</title>
        <authorList>
            <person name="Dos Santos R.A.C."/>
            <person name="Rivero-Menendez O."/>
            <person name="Steenwyk J.L."/>
            <person name="Mead M.E."/>
            <person name="Goldman G.H."/>
            <person name="Alastruey-Izquierdo A."/>
            <person name="Rokas A."/>
        </authorList>
    </citation>
    <scope>NUCLEOTIDE SEQUENCE</scope>
    <source>
        <strain evidence="5">CNM-CM5623</strain>
        <strain evidence="6">CNM-CM7691</strain>
    </source>
</reference>
<evidence type="ECO:0000313" key="7">
    <source>
        <dbReference type="Proteomes" id="UP000641853"/>
    </source>
</evidence>
<comment type="similarity">
    <text evidence="2 4">Belongs to the terpene synthase family.</text>
</comment>
<dbReference type="EC" id="4.2.3.-" evidence="4"/>
<dbReference type="Gene3D" id="1.10.600.10">
    <property type="entry name" value="Farnesyl Diphosphate Synthase"/>
    <property type="match status" value="1"/>
</dbReference>
<keyword evidence="3 4" id="KW-0460">Magnesium</keyword>
<dbReference type="Proteomes" id="UP000641853">
    <property type="component" value="Unassembled WGS sequence"/>
</dbReference>
<dbReference type="InterPro" id="IPR034686">
    <property type="entry name" value="Terpene_cyclase-like_2"/>
</dbReference>
<dbReference type="GO" id="GO:0046872">
    <property type="term" value="F:metal ion binding"/>
    <property type="evidence" value="ECO:0007669"/>
    <property type="project" value="UniProtKB-KW"/>
</dbReference>
<evidence type="ECO:0000256" key="3">
    <source>
        <dbReference type="ARBA" id="ARBA00022842"/>
    </source>
</evidence>
<evidence type="ECO:0000256" key="1">
    <source>
        <dbReference type="ARBA" id="ARBA00001946"/>
    </source>
</evidence>
<evidence type="ECO:0000256" key="4">
    <source>
        <dbReference type="RuleBase" id="RU366034"/>
    </source>
</evidence>
<dbReference type="Pfam" id="PF19086">
    <property type="entry name" value="Terpene_syn_C_2"/>
    <property type="match status" value="1"/>
</dbReference>
<dbReference type="EMBL" id="JACBAE010001388">
    <property type="protein sequence ID" value="KAF7158192.1"/>
    <property type="molecule type" value="Genomic_DNA"/>
</dbReference>
<evidence type="ECO:0000313" key="5">
    <source>
        <dbReference type="EMBL" id="KAF7158192.1"/>
    </source>
</evidence>
<keyword evidence="7" id="KW-1185">Reference proteome</keyword>
<dbReference type="InterPro" id="IPR008949">
    <property type="entry name" value="Isoprenoid_synthase_dom_sf"/>
</dbReference>
<comment type="cofactor">
    <cofactor evidence="1 4">
        <name>Mg(2+)</name>
        <dbReference type="ChEBI" id="CHEBI:18420"/>
    </cofactor>
</comment>
<evidence type="ECO:0000256" key="2">
    <source>
        <dbReference type="ARBA" id="ARBA00006333"/>
    </source>
</evidence>
<dbReference type="AlphaFoldDB" id="A0A8H6PPL9"/>
<accession>A0A8H6PPL9</accession>
<organism evidence="5 8">
    <name type="scientific">Aspergillus felis</name>
    <dbReference type="NCBI Taxonomy" id="1287682"/>
    <lineage>
        <taxon>Eukaryota</taxon>
        <taxon>Fungi</taxon>
        <taxon>Dikarya</taxon>
        <taxon>Ascomycota</taxon>
        <taxon>Pezizomycotina</taxon>
        <taxon>Eurotiomycetes</taxon>
        <taxon>Eurotiomycetidae</taxon>
        <taxon>Eurotiales</taxon>
        <taxon>Aspergillaceae</taxon>
        <taxon>Aspergillus</taxon>
        <taxon>Aspergillus subgen. Fumigati</taxon>
    </lineage>
</organism>
<evidence type="ECO:0000313" key="6">
    <source>
        <dbReference type="EMBL" id="KAF7182583.1"/>
    </source>
</evidence>
<dbReference type="EMBL" id="JACBAG010001771">
    <property type="protein sequence ID" value="KAF7182583.1"/>
    <property type="molecule type" value="Genomic_DNA"/>
</dbReference>
<comment type="caution">
    <text evidence="5">The sequence shown here is derived from an EMBL/GenBank/DDBJ whole genome shotgun (WGS) entry which is preliminary data.</text>
</comment>
<proteinExistence type="inferred from homology"/>
<dbReference type="Proteomes" id="UP000654922">
    <property type="component" value="Unassembled WGS sequence"/>
</dbReference>
<dbReference type="OrthoDB" id="1731983at2759"/>
<evidence type="ECO:0000313" key="8">
    <source>
        <dbReference type="Proteomes" id="UP000654922"/>
    </source>
</evidence>
<dbReference type="PANTHER" id="PTHR35201:SF4">
    <property type="entry name" value="BETA-PINACENE SYNTHASE-RELATED"/>
    <property type="match status" value="1"/>
</dbReference>
<keyword evidence="4" id="KW-0456">Lyase</keyword>
<keyword evidence="4" id="KW-0479">Metal-binding</keyword>
<name>A0A8H6PPL9_9EURO</name>